<dbReference type="InterPro" id="IPR011010">
    <property type="entry name" value="DNA_brk_join_enz"/>
</dbReference>
<proteinExistence type="predicted"/>
<protein>
    <submittedName>
        <fullName evidence="4">Tyrosine-type recombinase/integrase</fullName>
    </submittedName>
</protein>
<keyword evidence="1" id="KW-0229">DNA integration</keyword>
<evidence type="ECO:0000259" key="3">
    <source>
        <dbReference type="PROSITE" id="PS51898"/>
    </source>
</evidence>
<gene>
    <name evidence="4" type="ORF">QJU93_09810</name>
</gene>
<dbReference type="Gene3D" id="1.10.443.10">
    <property type="entry name" value="Intergrase catalytic core"/>
    <property type="match status" value="1"/>
</dbReference>
<dbReference type="InterPro" id="IPR002104">
    <property type="entry name" value="Integrase_catalytic"/>
</dbReference>
<dbReference type="SUPFAM" id="SSF56349">
    <property type="entry name" value="DNA breaking-rejoining enzymes"/>
    <property type="match status" value="1"/>
</dbReference>
<dbReference type="PANTHER" id="PTHR30349:SF93">
    <property type="entry name" value="FELS-2 PROPHAGE PROTEIN"/>
    <property type="match status" value="1"/>
</dbReference>
<dbReference type="PANTHER" id="PTHR30349">
    <property type="entry name" value="PHAGE INTEGRASE-RELATED"/>
    <property type="match status" value="1"/>
</dbReference>
<dbReference type="GO" id="GO:0003677">
    <property type="term" value="F:DNA binding"/>
    <property type="evidence" value="ECO:0007669"/>
    <property type="project" value="InterPro"/>
</dbReference>
<dbReference type="InterPro" id="IPR013762">
    <property type="entry name" value="Integrase-like_cat_sf"/>
</dbReference>
<keyword evidence="2" id="KW-0233">DNA recombination</keyword>
<dbReference type="CDD" id="cd00796">
    <property type="entry name" value="INT_Rci_Hp1_C"/>
    <property type="match status" value="1"/>
</dbReference>
<dbReference type="InterPro" id="IPR057084">
    <property type="entry name" value="Int_N"/>
</dbReference>
<accession>A0AAJ6NB94</accession>
<sequence>MGVRKDNSRGKWIAEAYQDGKRVRRWFATKGEANRFFNAIKQQNNPIFQAITSSLPEAPKRLSEMADLWYDLHGVSLVGGEATLTRLKNISHFLGDPYYPDLAVGMFAEFRKKRLSGEIRFPHSANLGDRDLSISSVNLDLSQFKAMINELIRLDIWKGDNPLKKLRPFKKKEGVIHFLQVDEIKRLICACDSISSDLSLIVKLCLATGARWSEIQQLKGSQVIEYKLTFTKTKSGKNRSVPISPELYKLIPKKQGRLFSDCYRKFNTALKKANITLPNGQLTHVLRHSFASHFMMNGGNILVLKEILGHSDIKMTMRYAHFSPSYLETAVELNPLKNLQN</sequence>
<dbReference type="EMBL" id="JASAYQ010000021">
    <property type="protein sequence ID" value="MDP8173649.1"/>
    <property type="molecule type" value="Genomic_DNA"/>
</dbReference>
<dbReference type="Proteomes" id="UP001236239">
    <property type="component" value="Unassembled WGS sequence"/>
</dbReference>
<reference evidence="4" key="1">
    <citation type="journal article" date="2023" name="Front. Microbiol.">
        <title>Phylogeography and host specificity of Pasteurellaceae pathogenic to sea-farmed fish in the north-east Atlantic.</title>
        <authorList>
            <person name="Gulla S."/>
            <person name="Colquhoun D.J."/>
            <person name="Olsen A.B."/>
            <person name="Spilsberg B."/>
            <person name="Lagesen K."/>
            <person name="Aakesson C.P."/>
            <person name="Strom S."/>
            <person name="Manji F."/>
            <person name="Birkbeck T.H."/>
            <person name="Nilsen H.K."/>
        </authorList>
    </citation>
    <scope>NUCLEOTIDE SEQUENCE</scope>
    <source>
        <strain evidence="4">TW16_20</strain>
    </source>
</reference>
<evidence type="ECO:0000256" key="2">
    <source>
        <dbReference type="ARBA" id="ARBA00023172"/>
    </source>
</evidence>
<organism evidence="4 5">
    <name type="scientific">Phocoenobacter skyensis</name>
    <dbReference type="NCBI Taxonomy" id="97481"/>
    <lineage>
        <taxon>Bacteria</taxon>
        <taxon>Pseudomonadati</taxon>
        <taxon>Pseudomonadota</taxon>
        <taxon>Gammaproteobacteria</taxon>
        <taxon>Pasteurellales</taxon>
        <taxon>Pasteurellaceae</taxon>
        <taxon>Phocoenobacter</taxon>
    </lineage>
</organism>
<name>A0AAJ6NB94_9PAST</name>
<feature type="domain" description="Tyr recombinase" evidence="3">
    <location>
        <begin position="174"/>
        <end position="332"/>
    </location>
</feature>
<dbReference type="GO" id="GO:0015074">
    <property type="term" value="P:DNA integration"/>
    <property type="evidence" value="ECO:0007669"/>
    <property type="project" value="UniProtKB-KW"/>
</dbReference>
<evidence type="ECO:0000313" key="5">
    <source>
        <dbReference type="Proteomes" id="UP001236239"/>
    </source>
</evidence>
<dbReference type="AlphaFoldDB" id="A0AAJ6NB94"/>
<evidence type="ECO:0000256" key="1">
    <source>
        <dbReference type="ARBA" id="ARBA00022908"/>
    </source>
</evidence>
<dbReference type="PROSITE" id="PS51898">
    <property type="entry name" value="TYR_RECOMBINASE"/>
    <property type="match status" value="1"/>
</dbReference>
<dbReference type="InterPro" id="IPR050090">
    <property type="entry name" value="Tyrosine_recombinase_XerCD"/>
</dbReference>
<dbReference type="GO" id="GO:0006310">
    <property type="term" value="P:DNA recombination"/>
    <property type="evidence" value="ECO:0007669"/>
    <property type="project" value="UniProtKB-KW"/>
</dbReference>
<dbReference type="RefSeq" id="WP_306384661.1">
    <property type="nucleotide sequence ID" value="NZ_JASAYN010000001.1"/>
</dbReference>
<dbReference type="Pfam" id="PF24624">
    <property type="entry name" value="Int_N"/>
    <property type="match status" value="1"/>
</dbReference>
<evidence type="ECO:0000313" key="4">
    <source>
        <dbReference type="EMBL" id="MDP8173649.1"/>
    </source>
</evidence>
<comment type="caution">
    <text evidence="4">The sequence shown here is derived from an EMBL/GenBank/DDBJ whole genome shotgun (WGS) entry which is preliminary data.</text>
</comment>
<dbReference type="Pfam" id="PF00589">
    <property type="entry name" value="Phage_integrase"/>
    <property type="match status" value="1"/>
</dbReference>